<evidence type="ECO:0000313" key="2">
    <source>
        <dbReference type="EMBL" id="RAV19851.1"/>
    </source>
</evidence>
<comment type="caution">
    <text evidence="2">The sequence shown here is derived from an EMBL/GenBank/DDBJ whole genome shotgun (WGS) entry which is preliminary data.</text>
</comment>
<dbReference type="RefSeq" id="WP_113032281.1">
    <property type="nucleotide sequence ID" value="NZ_QMFB01000010.1"/>
</dbReference>
<name>A0A329MIQ7_9BACL</name>
<dbReference type="PANTHER" id="PTHR48090:SF7">
    <property type="entry name" value="RFBJ PROTEIN"/>
    <property type="match status" value="1"/>
</dbReference>
<dbReference type="EMBL" id="QMFB01000010">
    <property type="protein sequence ID" value="RAV19851.1"/>
    <property type="molecule type" value="Genomic_DNA"/>
</dbReference>
<evidence type="ECO:0000313" key="3">
    <source>
        <dbReference type="Proteomes" id="UP000250369"/>
    </source>
</evidence>
<protein>
    <submittedName>
        <fullName evidence="2">Glycosyltransferase family 2 protein</fullName>
    </submittedName>
</protein>
<dbReference type="Pfam" id="PF00535">
    <property type="entry name" value="Glycos_transf_2"/>
    <property type="match status" value="1"/>
</dbReference>
<dbReference type="PANTHER" id="PTHR48090">
    <property type="entry name" value="UNDECAPRENYL-PHOSPHATE 4-DEOXY-4-FORMAMIDO-L-ARABINOSE TRANSFERASE-RELATED"/>
    <property type="match status" value="1"/>
</dbReference>
<dbReference type="InterPro" id="IPR001173">
    <property type="entry name" value="Glyco_trans_2-like"/>
</dbReference>
<keyword evidence="3" id="KW-1185">Reference proteome</keyword>
<dbReference type="InterPro" id="IPR050256">
    <property type="entry name" value="Glycosyltransferase_2"/>
</dbReference>
<organism evidence="2 3">
    <name type="scientific">Paenibacillus contaminans</name>
    <dbReference type="NCBI Taxonomy" id="450362"/>
    <lineage>
        <taxon>Bacteria</taxon>
        <taxon>Bacillati</taxon>
        <taxon>Bacillota</taxon>
        <taxon>Bacilli</taxon>
        <taxon>Bacillales</taxon>
        <taxon>Paenibacillaceae</taxon>
        <taxon>Paenibacillus</taxon>
    </lineage>
</organism>
<dbReference type="CDD" id="cd04179">
    <property type="entry name" value="DPM_DPG-synthase_like"/>
    <property type="match status" value="1"/>
</dbReference>
<proteinExistence type="predicted"/>
<evidence type="ECO:0000259" key="1">
    <source>
        <dbReference type="Pfam" id="PF00535"/>
    </source>
</evidence>
<sequence length="235" mass="26347">MRTLVIIPAYNEQNSIEQVIYGVKTAHPHIDIVVVNDGSTDSTAEHAKRTGLATVIELPINLGIGGAMQTGYRYAYRNGYDIAVQIDGDGQHDPGELNEIVQEVMAGRCDCCIGSRFLRKTAYKSSLSRRFGIFFFSWMVQWMTGIRVTDPTSGFRAVNRTVIGIFAEEYPDDYPEVEAVVMLARRRLAIAEMSVLMHRRTAGRSSITPWKSLYYMLKVSLAVIMTRLRGSGDLR</sequence>
<dbReference type="Gene3D" id="3.90.550.10">
    <property type="entry name" value="Spore Coat Polysaccharide Biosynthesis Protein SpsA, Chain A"/>
    <property type="match status" value="1"/>
</dbReference>
<dbReference type="AlphaFoldDB" id="A0A329MIQ7"/>
<reference evidence="2 3" key="1">
    <citation type="journal article" date="2009" name="Int. J. Syst. Evol. Microbiol.">
        <title>Paenibacillus contaminans sp. nov., isolated from a contaminated laboratory plate.</title>
        <authorList>
            <person name="Chou J.H."/>
            <person name="Lee J.H."/>
            <person name="Lin M.C."/>
            <person name="Chang P.S."/>
            <person name="Arun A.B."/>
            <person name="Young C.C."/>
            <person name="Chen W.M."/>
        </authorList>
    </citation>
    <scope>NUCLEOTIDE SEQUENCE [LARGE SCALE GENOMIC DNA]</scope>
    <source>
        <strain evidence="2 3">CKOBP-6</strain>
    </source>
</reference>
<dbReference type="SUPFAM" id="SSF53448">
    <property type="entry name" value="Nucleotide-diphospho-sugar transferases"/>
    <property type="match status" value="1"/>
</dbReference>
<dbReference type="InterPro" id="IPR029044">
    <property type="entry name" value="Nucleotide-diphossugar_trans"/>
</dbReference>
<dbReference type="GO" id="GO:0016740">
    <property type="term" value="F:transferase activity"/>
    <property type="evidence" value="ECO:0007669"/>
    <property type="project" value="UniProtKB-KW"/>
</dbReference>
<accession>A0A329MIQ7</accession>
<keyword evidence="2" id="KW-0808">Transferase</keyword>
<dbReference type="OrthoDB" id="9810303at2"/>
<dbReference type="Proteomes" id="UP000250369">
    <property type="component" value="Unassembled WGS sequence"/>
</dbReference>
<feature type="domain" description="Glycosyltransferase 2-like" evidence="1">
    <location>
        <begin position="5"/>
        <end position="129"/>
    </location>
</feature>
<gene>
    <name evidence="2" type="ORF">DQG23_18150</name>
</gene>